<evidence type="ECO:0000313" key="10">
    <source>
        <dbReference type="Proteomes" id="UP001059596"/>
    </source>
</evidence>
<keyword evidence="10" id="KW-1185">Reference proteome</keyword>
<dbReference type="CDD" id="cd14958">
    <property type="entry name" value="NHL_PAL_like"/>
    <property type="match status" value="1"/>
</dbReference>
<dbReference type="SUPFAM" id="SSF56219">
    <property type="entry name" value="DNase I-like"/>
    <property type="match status" value="1"/>
</dbReference>
<dbReference type="SMART" id="SM00916">
    <property type="entry name" value="L51_S25_CI-B8"/>
    <property type="match status" value="1"/>
</dbReference>
<comment type="caution">
    <text evidence="9">The sequence shown here is derived from an EMBL/GenBank/DDBJ whole genome shotgun (WGS) entry which is preliminary data.</text>
</comment>
<dbReference type="Gene3D" id="3.40.30.10">
    <property type="entry name" value="Glutaredoxin"/>
    <property type="match status" value="1"/>
</dbReference>
<dbReference type="InterPro" id="IPR036691">
    <property type="entry name" value="Endo/exonu/phosph_ase_sf"/>
</dbReference>
<dbReference type="InterPro" id="IPR000720">
    <property type="entry name" value="PHM/PAL"/>
</dbReference>
<accession>A0A9P9YK31</accession>
<feature type="binding site" evidence="6">
    <location>
        <position position="987"/>
    </location>
    <ligand>
        <name>Zn(2+)</name>
        <dbReference type="ChEBI" id="CHEBI:29105"/>
        <note>catalytic</note>
    </ligand>
</feature>
<keyword evidence="6" id="KW-0106">Calcium</keyword>
<dbReference type="InterPro" id="IPR036249">
    <property type="entry name" value="Thioredoxin-like_sf"/>
</dbReference>
<sequence length="1623" mass="185333">MPQSSFFAKSVPFEQIDKLAISGGYSSIFASSEPAVPVVGNWEQRFCRLADTFQPVLDRVREDDVWIVTLPKCGTTWMQELAWLVVNQCDFETAKSVDLTLRSPFLEFNGVVPNVPHDTIAAANALPSPRLIKSHLPAWMLPRQIWSKRPKIIYDAAISYFHHWRGMVGYQGTKSDFMHSFIDGYVNFTPCWPHVLDFWQLRHEPNIFFTSYERMKGQLGAVIAEVAQFLNRKIEQMQRHLSFESMRDNPACNHVKEFESMKAAAGREVEEFRFVRRGVVGSHKDELTADIIREFDLWSDINLRDYKLNMDDFANYSKFASTYPTNLIDKDWSNRKLMFRKNSEKFLNLVHDMKLRDDDVWIVTLQKCGTTWMQELLWLLINDFDFDGALAKDQELRSPFMEFDFLIYEDEERSLRPVEELKSPRLIKSHLPLALLPSKLWERKNKVIYVFRNPLDAWTLHQYFDEILATEGFATEIIEHAHEFYQLRNEPWVFYTSFERLKKDLRGVINDVSSFLEKPISDQQTMERLLKHLSFEEMKNAWAVEVSTFLALSSLDEGPVCVIWTRRSVDGGGSAFMGALMVSRPSEEREDVTESGLTSSRLENWRETYPCSSCFSSCFPSTMTNLSAILTVISDGENCWTSRITSNFSLSMLRAVLLPGAQIAGSQHCGAGVPHRGHEVIPPQSLAEMLIQEARGAHWKVELIPPITEHQGHHGHLIWSRNETISAPLLLPVTSRLLLLLLLMTLSLCHVQAHLSKRSYSDQSVHGYMTERTCWWNEVCKEEFQSLFRCKCPQFSYCRATDFQKMSRLLFVTLLALSLGCVAPSSSSNHLPAGLAVDLGPGVNLNERFFDQVRALIKRRLQEKGLAKPEQSDLPLPVANDDANQRSYDNVPLPAASVPTPVLVENWPTEQQQHSFGQVTAVAVDPQGNPVVFHRAERYWDVNTFNESNIYYLIEYGPIKEKTIYVLDAKTGAIKSGWGSSMFYMPHGMTIDGHGNYWITDVAMHQAFKPFSNKPLLTIGKRFRPGSSVKHLCKPTSIAVATTGEVPHAITLLEHLDLLCIADRENMRVVCPKAGLISSHGEGEPAATIQEPDLGRVFGVASYGDIVFAVNGPTSMLPVRGFTIDPRSEAIIGHWGEFKNPHSMAVSVNGSALYGTRSTFTWRGEPEEMYKSLLRNAALQARTHIIRSSHTKKANGKRKQKSEEMETGYDFNRRWTPVGEQPRTRAPHNSSTFKLDLLLEHLFLYVGIPQEFLSWRRRQQNLQRELIKLDPDILCLQEMQFDHLGLLVQGLRMGNGKRLAYVYKKKTGHRTDGCAILLDHRAVELHDQEVALLNRENVALFAKFRFKKKQDQQKEFVVATTHLLYNPKRDDVRCAQVGRILEELHSFSTDTPIVLTANPAPLRFELIDPGERTASTYQNNWITVDYILRSLGSRSRHKLLPISVYSLPSISRCSSVGQIPNHYLGSDHYALGAKFTVVYDFIENHLVDFAKENPGIVVYVKPRRHRTPVLVGEYLNGEREWMSCRNSTQEEISKWIDLLKTQNGSSSSLRLRKMWHTDVPSIQGPWTPFLLRSPDSQVYPSEEASKPLDTPQTATEKLIELFRQQQLEAGEEAHEVLNKKRAE</sequence>
<evidence type="ECO:0000256" key="3">
    <source>
        <dbReference type="ARBA" id="ARBA00022679"/>
    </source>
</evidence>
<keyword evidence="4" id="KW-0496">Mitochondrion</keyword>
<organism evidence="9 10">
    <name type="scientific">Drosophila gunungcola</name>
    <name type="common">fruit fly</name>
    <dbReference type="NCBI Taxonomy" id="103775"/>
    <lineage>
        <taxon>Eukaryota</taxon>
        <taxon>Metazoa</taxon>
        <taxon>Ecdysozoa</taxon>
        <taxon>Arthropoda</taxon>
        <taxon>Hexapoda</taxon>
        <taxon>Insecta</taxon>
        <taxon>Pterygota</taxon>
        <taxon>Neoptera</taxon>
        <taxon>Endopterygota</taxon>
        <taxon>Diptera</taxon>
        <taxon>Brachycera</taxon>
        <taxon>Muscomorpha</taxon>
        <taxon>Ephydroidea</taxon>
        <taxon>Drosophilidae</taxon>
        <taxon>Drosophila</taxon>
        <taxon>Sophophora</taxon>
    </lineage>
</organism>
<keyword evidence="6" id="KW-0479">Metal-binding</keyword>
<feature type="binding site" evidence="5">
    <location>
        <position position="935"/>
    </location>
    <ligand>
        <name>a protein</name>
        <dbReference type="ChEBI" id="CHEBI:16541"/>
    </ligand>
    <ligandPart>
        <name>C-terminal Xaa-(2S)-2-hydroxyglycine residue</name>
        <dbReference type="ChEBI" id="CHEBI:142768"/>
    </ligandPart>
</feature>
<name>A0A9P9YK31_9MUSC</name>
<reference evidence="9" key="1">
    <citation type="journal article" date="2023" name="Genome Biol. Evol.">
        <title>Long-read-based Genome Assembly of Drosophila gunungcola Reveals Fewer Chemosensory Genes in Flower-breeding Species.</title>
        <authorList>
            <person name="Negi A."/>
            <person name="Liao B.Y."/>
            <person name="Yeh S.D."/>
        </authorList>
    </citation>
    <scope>NUCLEOTIDE SEQUENCE</scope>
    <source>
        <strain evidence="9">Sukarami</strain>
    </source>
</reference>
<dbReference type="SUPFAM" id="SSF101898">
    <property type="entry name" value="NHL repeat"/>
    <property type="match status" value="1"/>
</dbReference>
<evidence type="ECO:0000256" key="1">
    <source>
        <dbReference type="ARBA" id="ARBA00004173"/>
    </source>
</evidence>
<feature type="compositionally biased region" description="Basic residues" evidence="7">
    <location>
        <begin position="1187"/>
        <end position="1200"/>
    </location>
</feature>
<dbReference type="Gene3D" id="3.40.50.300">
    <property type="entry name" value="P-loop containing nucleotide triphosphate hydrolases"/>
    <property type="match status" value="2"/>
</dbReference>
<feature type="binding site" evidence="6">
    <location>
        <position position="922"/>
    </location>
    <ligand>
        <name>Ca(2+)</name>
        <dbReference type="ChEBI" id="CHEBI:29108"/>
        <note>structural</note>
    </ligand>
</feature>
<comment type="cofactor">
    <cofactor evidence="6">
        <name>Zn(2+)</name>
        <dbReference type="ChEBI" id="CHEBI:29105"/>
    </cofactor>
    <text evidence="6">Binds one Zn(2+) ion per subunit.</text>
</comment>
<keyword evidence="3" id="KW-0808">Transferase</keyword>
<dbReference type="Pfam" id="PF05047">
    <property type="entry name" value="L51_S25_CI-B8"/>
    <property type="match status" value="1"/>
</dbReference>
<dbReference type="InterPro" id="IPR007741">
    <property type="entry name" value="Ribosomal_mL43/mS25/NADH_DH"/>
</dbReference>
<dbReference type="FunFam" id="3.40.50.300:FF:001762">
    <property type="entry name" value="Sulfotransferase 3, isoform A"/>
    <property type="match status" value="1"/>
</dbReference>
<dbReference type="InterPro" id="IPR011042">
    <property type="entry name" value="6-blade_b-propeller_TolB-like"/>
</dbReference>
<dbReference type="Proteomes" id="UP001059596">
    <property type="component" value="Unassembled WGS sequence"/>
</dbReference>
<dbReference type="InterPro" id="IPR000863">
    <property type="entry name" value="Sulfotransferase_dom"/>
</dbReference>
<dbReference type="GO" id="GO:0005739">
    <property type="term" value="C:mitochondrion"/>
    <property type="evidence" value="ECO:0007669"/>
    <property type="project" value="UniProtKB-SubCell"/>
</dbReference>
<dbReference type="SUPFAM" id="SSF52540">
    <property type="entry name" value="P-loop containing nucleoside triphosphate hydrolases"/>
    <property type="match status" value="2"/>
</dbReference>
<dbReference type="PANTHER" id="PTHR11783">
    <property type="entry name" value="SULFOTRANSFERASE SULT"/>
    <property type="match status" value="1"/>
</dbReference>
<evidence type="ECO:0000256" key="6">
    <source>
        <dbReference type="PIRSR" id="PIRSR600720-2"/>
    </source>
</evidence>
<dbReference type="GO" id="GO:0016020">
    <property type="term" value="C:membrane"/>
    <property type="evidence" value="ECO:0007669"/>
    <property type="project" value="InterPro"/>
</dbReference>
<feature type="domain" description="Ribosomal protein/NADH dehydrogenase" evidence="8">
    <location>
        <begin position="1467"/>
        <end position="1543"/>
    </location>
</feature>
<dbReference type="PRINTS" id="PR00790">
    <property type="entry name" value="PAMONOXGNASE"/>
</dbReference>
<evidence type="ECO:0000256" key="4">
    <source>
        <dbReference type="ARBA" id="ARBA00023128"/>
    </source>
</evidence>
<evidence type="ECO:0000259" key="8">
    <source>
        <dbReference type="SMART" id="SM00916"/>
    </source>
</evidence>
<comment type="subcellular location">
    <subcellularLocation>
        <location evidence="1">Mitochondrion</location>
    </subcellularLocation>
</comment>
<protein>
    <recommendedName>
        <fullName evidence="8">Ribosomal protein/NADH dehydrogenase domain-containing protein</fullName>
    </recommendedName>
</protein>
<dbReference type="GO" id="GO:0006518">
    <property type="term" value="P:peptide metabolic process"/>
    <property type="evidence" value="ECO:0007669"/>
    <property type="project" value="InterPro"/>
</dbReference>
<dbReference type="Pfam" id="PF00685">
    <property type="entry name" value="Sulfotransfer_1"/>
    <property type="match status" value="2"/>
</dbReference>
<keyword evidence="6" id="KW-0862">Zinc</keyword>
<proteinExistence type="inferred from homology"/>
<comment type="similarity">
    <text evidence="2">Belongs to the sulfotransferase 1 family.</text>
</comment>
<evidence type="ECO:0000256" key="5">
    <source>
        <dbReference type="PIRSR" id="PIRSR600720-1"/>
    </source>
</evidence>
<dbReference type="GO" id="GO:0008146">
    <property type="term" value="F:sulfotransferase activity"/>
    <property type="evidence" value="ECO:0007669"/>
    <property type="project" value="InterPro"/>
</dbReference>
<feature type="region of interest" description="Disordered" evidence="7">
    <location>
        <begin position="1187"/>
        <end position="1206"/>
    </location>
</feature>
<gene>
    <name evidence="9" type="ORF">M5D96_008352</name>
</gene>
<evidence type="ECO:0000256" key="2">
    <source>
        <dbReference type="ARBA" id="ARBA00005771"/>
    </source>
</evidence>
<dbReference type="InterPro" id="IPR027417">
    <property type="entry name" value="P-loop_NTPase"/>
</dbReference>
<evidence type="ECO:0000313" key="9">
    <source>
        <dbReference type="EMBL" id="KAI8038454.1"/>
    </source>
</evidence>
<dbReference type="Gene3D" id="3.60.10.10">
    <property type="entry name" value="Endonuclease/exonuclease/phosphatase"/>
    <property type="match status" value="1"/>
</dbReference>
<evidence type="ECO:0000256" key="7">
    <source>
        <dbReference type="SAM" id="MobiDB-lite"/>
    </source>
</evidence>
<dbReference type="EMBL" id="JAMKOV010000007">
    <property type="protein sequence ID" value="KAI8038454.1"/>
    <property type="molecule type" value="Genomic_DNA"/>
</dbReference>
<dbReference type="Gene3D" id="2.120.10.30">
    <property type="entry name" value="TolB, C-terminal domain"/>
    <property type="match status" value="2"/>
</dbReference>
<dbReference type="SUPFAM" id="SSF52833">
    <property type="entry name" value="Thioredoxin-like"/>
    <property type="match status" value="1"/>
</dbReference>
<dbReference type="GO" id="GO:0046872">
    <property type="term" value="F:metal ion binding"/>
    <property type="evidence" value="ECO:0007669"/>
    <property type="project" value="UniProtKB-KW"/>
</dbReference>